<feature type="region of interest" description="Disordered" evidence="2">
    <location>
        <begin position="79"/>
        <end position="106"/>
    </location>
</feature>
<evidence type="ECO:0000313" key="4">
    <source>
        <dbReference type="Proteomes" id="UP000054485"/>
    </source>
</evidence>
<accession>A0A0C9ZID5</accession>
<dbReference type="STRING" id="930992.A0A0C9ZID5"/>
<protein>
    <submittedName>
        <fullName evidence="3">Uncharacterized protein</fullName>
    </submittedName>
</protein>
<comment type="similarity">
    <text evidence="1">Belongs to the TCP11 family.</text>
</comment>
<dbReference type="InParanoid" id="A0A0C9ZID5"/>
<proteinExistence type="inferred from homology"/>
<dbReference type="HOGENOM" id="CLU_011749_0_0_1"/>
<reference evidence="3 4" key="1">
    <citation type="submission" date="2014-04" db="EMBL/GenBank/DDBJ databases">
        <authorList>
            <consortium name="DOE Joint Genome Institute"/>
            <person name="Kuo A."/>
            <person name="Ruytinx J."/>
            <person name="Rineau F."/>
            <person name="Colpaert J."/>
            <person name="Kohler A."/>
            <person name="Nagy L.G."/>
            <person name="Floudas D."/>
            <person name="Copeland A."/>
            <person name="Barry K.W."/>
            <person name="Cichocki N."/>
            <person name="Veneault-Fourrey C."/>
            <person name="LaButti K."/>
            <person name="Lindquist E.A."/>
            <person name="Lipzen A."/>
            <person name="Lundell T."/>
            <person name="Morin E."/>
            <person name="Murat C."/>
            <person name="Sun H."/>
            <person name="Tunlid A."/>
            <person name="Henrissat B."/>
            <person name="Grigoriev I.V."/>
            <person name="Hibbett D.S."/>
            <person name="Martin F."/>
            <person name="Nordberg H.P."/>
            <person name="Cantor M.N."/>
            <person name="Hua S.X."/>
        </authorList>
    </citation>
    <scope>NUCLEOTIDE SEQUENCE [LARGE SCALE GENOMIC DNA]</scope>
    <source>
        <strain evidence="3 4">UH-Slu-Lm8-n1</strain>
    </source>
</reference>
<evidence type="ECO:0000256" key="2">
    <source>
        <dbReference type="SAM" id="MobiDB-lite"/>
    </source>
</evidence>
<keyword evidence="4" id="KW-1185">Reference proteome</keyword>
<dbReference type="OrthoDB" id="276323at2759"/>
<name>A0A0C9ZID5_9AGAM</name>
<gene>
    <name evidence="3" type="ORF">CY34DRAFT_776832</name>
</gene>
<dbReference type="AlphaFoldDB" id="A0A0C9ZID5"/>
<evidence type="ECO:0000313" key="3">
    <source>
        <dbReference type="EMBL" id="KIK37170.1"/>
    </source>
</evidence>
<organism evidence="3 4">
    <name type="scientific">Suillus luteus UH-Slu-Lm8-n1</name>
    <dbReference type="NCBI Taxonomy" id="930992"/>
    <lineage>
        <taxon>Eukaryota</taxon>
        <taxon>Fungi</taxon>
        <taxon>Dikarya</taxon>
        <taxon>Basidiomycota</taxon>
        <taxon>Agaricomycotina</taxon>
        <taxon>Agaricomycetes</taxon>
        <taxon>Agaricomycetidae</taxon>
        <taxon>Boletales</taxon>
        <taxon>Suillineae</taxon>
        <taxon>Suillaceae</taxon>
        <taxon>Suillus</taxon>
    </lineage>
</organism>
<evidence type="ECO:0000256" key="1">
    <source>
        <dbReference type="ARBA" id="ARBA00010954"/>
    </source>
</evidence>
<dbReference type="InterPro" id="IPR008862">
    <property type="entry name" value="Tcp11"/>
</dbReference>
<sequence>MEAILSKLKAKAEIAPDNALLRDTISLLTDLHRNEAVTQRVTWDSLIRDFQRLQDQGLWDISEDNTKLLNTLQHFLTTQPSKELDRKPASNMPGPSHPTSRTSQSSFSIIYPDSESAPSPLIPTSDPVLLPLELVEILNRTYFHHLLATDPKRVVPPGKSLVSMLSGPPKGGEDAEKPTLRDKVEDLVHKAFWDEAIESLSNPEPSCQLPRIKSLYQDLLIALTPLLPSQSPVITTLSSPLPPTSSPLNSAIMHLREVVVSLRKRCAPVQDQDLDDLLRSLDEPPLLSSRPISLATLVVDTVKSILRISDVMKEQLSQFVLGNMTEQQLQSAISKQAKNKERKDIVDIWKSWRIESSWRIWLENYQPSFQVNGVAAESQFKWVIRLVQALGSSTPISCQLPTKEPQSIENSLPPILFFSAPVLLEIQNYLQALVIAASLRTLIRVSQGAQASDVMSFMERLWILLKAEIVEEPGSGETKLIHLADEVVRARQLDGAMLSGEEENRLRTAVARTLNHDDPVFVLLQKRILKALADALCHQRLDSRQAGAHTELPKMQTGHDGKRAEKRARITIVLDPEELDAAHGVETPQLTVGRVQGFEDEYLRKVVEEVFVKVDECVRWVEGVWQDVLRVGAVDREFAI</sequence>
<dbReference type="Proteomes" id="UP000054485">
    <property type="component" value="Unassembled WGS sequence"/>
</dbReference>
<reference evidence="4" key="2">
    <citation type="submission" date="2015-01" db="EMBL/GenBank/DDBJ databases">
        <title>Evolutionary Origins and Diversification of the Mycorrhizal Mutualists.</title>
        <authorList>
            <consortium name="DOE Joint Genome Institute"/>
            <consortium name="Mycorrhizal Genomics Consortium"/>
            <person name="Kohler A."/>
            <person name="Kuo A."/>
            <person name="Nagy L.G."/>
            <person name="Floudas D."/>
            <person name="Copeland A."/>
            <person name="Barry K.W."/>
            <person name="Cichocki N."/>
            <person name="Veneault-Fourrey C."/>
            <person name="LaButti K."/>
            <person name="Lindquist E.A."/>
            <person name="Lipzen A."/>
            <person name="Lundell T."/>
            <person name="Morin E."/>
            <person name="Murat C."/>
            <person name="Riley R."/>
            <person name="Ohm R."/>
            <person name="Sun H."/>
            <person name="Tunlid A."/>
            <person name="Henrissat B."/>
            <person name="Grigoriev I.V."/>
            <person name="Hibbett D.S."/>
            <person name="Martin F."/>
        </authorList>
    </citation>
    <scope>NUCLEOTIDE SEQUENCE [LARGE SCALE GENOMIC DNA]</scope>
    <source>
        <strain evidence="4">UH-Slu-Lm8-n1</strain>
    </source>
</reference>
<dbReference type="Pfam" id="PF05794">
    <property type="entry name" value="Tcp11"/>
    <property type="match status" value="1"/>
</dbReference>
<dbReference type="EMBL" id="KN835471">
    <property type="protein sequence ID" value="KIK37170.1"/>
    <property type="molecule type" value="Genomic_DNA"/>
</dbReference>
<feature type="compositionally biased region" description="Polar residues" evidence="2">
    <location>
        <begin position="97"/>
        <end position="106"/>
    </location>
</feature>